<reference evidence="2 3" key="2">
    <citation type="journal article" date="2016" name="Science">
        <title>A bacterium that degrades and assimilates poly(ethylene terephthalate).</title>
        <authorList>
            <person name="Yoshida S."/>
            <person name="Hiraga K."/>
            <person name="Takehana T."/>
            <person name="Taniguchi I."/>
            <person name="Yamaji H."/>
            <person name="Maeda Y."/>
            <person name="Toyohara K."/>
            <person name="Miyamoto K."/>
            <person name="Kimura Y."/>
            <person name="Oda K."/>
        </authorList>
    </citation>
    <scope>NUCLEOTIDE SEQUENCE [LARGE SCALE GENOMIC DNA]</scope>
    <source>
        <strain evidence="3">NBRC 110686 / TISTR 2288 / 201-F6</strain>
    </source>
</reference>
<protein>
    <recommendedName>
        <fullName evidence="4">DUF2834 domain-containing protein</fullName>
    </recommendedName>
</protein>
<dbReference type="AlphaFoldDB" id="A0A0K8P031"/>
<keyword evidence="1" id="KW-0472">Membrane</keyword>
<dbReference type="Proteomes" id="UP000037660">
    <property type="component" value="Unassembled WGS sequence"/>
</dbReference>
<gene>
    <name evidence="2" type="ORF">ISF6_1831</name>
</gene>
<feature type="transmembrane region" description="Helical" evidence="1">
    <location>
        <begin position="69"/>
        <end position="89"/>
    </location>
</feature>
<keyword evidence="1" id="KW-1133">Transmembrane helix</keyword>
<keyword evidence="3" id="KW-1185">Reference proteome</keyword>
<dbReference type="EMBL" id="BBYR01000030">
    <property type="protein sequence ID" value="GAP35991.1"/>
    <property type="molecule type" value="Genomic_DNA"/>
</dbReference>
<name>A0A0K8P031_PISS1</name>
<evidence type="ECO:0000256" key="1">
    <source>
        <dbReference type="SAM" id="Phobius"/>
    </source>
</evidence>
<evidence type="ECO:0000313" key="3">
    <source>
        <dbReference type="Proteomes" id="UP000037660"/>
    </source>
</evidence>
<keyword evidence="1" id="KW-0812">Transmembrane</keyword>
<evidence type="ECO:0008006" key="4">
    <source>
        <dbReference type="Google" id="ProtNLM"/>
    </source>
</evidence>
<organism evidence="2 3">
    <name type="scientific">Piscinibacter sakaiensis</name>
    <name type="common">Ideonella sakaiensis</name>
    <dbReference type="NCBI Taxonomy" id="1547922"/>
    <lineage>
        <taxon>Bacteria</taxon>
        <taxon>Pseudomonadati</taxon>
        <taxon>Pseudomonadota</taxon>
        <taxon>Betaproteobacteria</taxon>
        <taxon>Burkholderiales</taxon>
        <taxon>Sphaerotilaceae</taxon>
        <taxon>Piscinibacter</taxon>
    </lineage>
</organism>
<accession>A0A0K8P031</accession>
<reference evidence="3" key="1">
    <citation type="submission" date="2015-07" db="EMBL/GenBank/DDBJ databases">
        <title>Discovery of a poly(ethylene terephthalate assimilation.</title>
        <authorList>
            <person name="Yoshida S."/>
            <person name="Hiraga K."/>
            <person name="Takehana T."/>
            <person name="Taniguchi I."/>
            <person name="Yamaji H."/>
            <person name="Maeda Y."/>
            <person name="Toyohara K."/>
            <person name="Miyamoto K."/>
            <person name="Kimura Y."/>
            <person name="Oda K."/>
        </authorList>
    </citation>
    <scope>NUCLEOTIDE SEQUENCE [LARGE SCALE GENOMIC DNA]</scope>
    <source>
        <strain evidence="3">NBRC 110686 / TISTR 2288 / 201-F6</strain>
    </source>
</reference>
<dbReference type="OrthoDB" id="572911at2"/>
<sequence length="96" mass="10772">MTRWLLLAALIPFTLLSLAAVWQHGYWGLFEGQFASLAGWQVLCDLAIALGLVLAWLWQDARQRGRSPWPWVIATLLLGSFGPLLYLLLRPATPGR</sequence>
<feature type="transmembrane region" description="Helical" evidence="1">
    <location>
        <begin position="35"/>
        <end position="57"/>
    </location>
</feature>
<proteinExistence type="predicted"/>
<evidence type="ECO:0000313" key="2">
    <source>
        <dbReference type="EMBL" id="GAP35991.1"/>
    </source>
</evidence>
<comment type="caution">
    <text evidence="2">The sequence shown here is derived from an EMBL/GenBank/DDBJ whole genome shotgun (WGS) entry which is preliminary data.</text>
</comment>
<dbReference type="RefSeq" id="WP_054020012.1">
    <property type="nucleotide sequence ID" value="NZ_BBYR01000030.1"/>
</dbReference>